<organism evidence="12 13">
    <name type="scientific">Pseudomonas aeruginosa (strain UCBPP-PA14)</name>
    <dbReference type="NCBI Taxonomy" id="208963"/>
    <lineage>
        <taxon>Bacteria</taxon>
        <taxon>Pseudomonadati</taxon>
        <taxon>Pseudomonadota</taxon>
        <taxon>Gammaproteobacteria</taxon>
        <taxon>Pseudomonadales</taxon>
        <taxon>Pseudomonadaceae</taxon>
        <taxon>Pseudomonas</taxon>
    </lineage>
</organism>
<dbReference type="UniPathway" id="UPA00148"/>
<dbReference type="GO" id="GO:0048472">
    <property type="term" value="F:threonine-phosphate decarboxylase activity"/>
    <property type="evidence" value="ECO:0007669"/>
    <property type="project" value="UniProtKB-EC"/>
</dbReference>
<evidence type="ECO:0000313" key="12">
    <source>
        <dbReference type="EMBL" id="ABJ10464.1"/>
    </source>
</evidence>
<evidence type="ECO:0000256" key="3">
    <source>
        <dbReference type="ARBA" id="ARBA00004953"/>
    </source>
</evidence>
<protein>
    <recommendedName>
        <fullName evidence="4">threonine-phosphate decarboxylase</fullName>
        <ecNumber evidence="4">4.1.1.81</ecNumber>
    </recommendedName>
    <alternativeName>
        <fullName evidence="8">L-threonine-O-3-phosphate decarboxylase</fullName>
    </alternativeName>
</protein>
<dbReference type="InterPro" id="IPR005860">
    <property type="entry name" value="CobD"/>
</dbReference>
<dbReference type="InterPro" id="IPR004839">
    <property type="entry name" value="Aminotransferase_I/II_large"/>
</dbReference>
<feature type="coiled-coil region" evidence="10">
    <location>
        <begin position="231"/>
        <end position="261"/>
    </location>
</feature>
<dbReference type="KEGG" id="pau:PA14_47720"/>
<dbReference type="Pfam" id="PF00155">
    <property type="entry name" value="Aminotran_1_2"/>
    <property type="match status" value="1"/>
</dbReference>
<dbReference type="NCBIfam" id="TIGR01140">
    <property type="entry name" value="L_thr_O3P_dcar"/>
    <property type="match status" value="1"/>
</dbReference>
<evidence type="ECO:0000313" key="13">
    <source>
        <dbReference type="Proteomes" id="UP000000653"/>
    </source>
</evidence>
<dbReference type="PROSITE" id="PS00105">
    <property type="entry name" value="AA_TRANSFER_CLASS_1"/>
    <property type="match status" value="1"/>
</dbReference>
<evidence type="ECO:0000256" key="6">
    <source>
        <dbReference type="ARBA" id="ARBA00022898"/>
    </source>
</evidence>
<dbReference type="InterPro" id="IPR015424">
    <property type="entry name" value="PyrdxlP-dep_Trfase"/>
</dbReference>
<proteinExistence type="predicted"/>
<dbReference type="EMBL" id="CP000438">
    <property type="protein sequence ID" value="ABJ10464.1"/>
    <property type="molecule type" value="Genomic_DNA"/>
</dbReference>
<dbReference type="BioCyc" id="PAER208963:G1G74-4008-MONOMER"/>
<evidence type="ECO:0000256" key="5">
    <source>
        <dbReference type="ARBA" id="ARBA00022573"/>
    </source>
</evidence>
<evidence type="ECO:0000259" key="11">
    <source>
        <dbReference type="Pfam" id="PF00155"/>
    </source>
</evidence>
<dbReference type="PANTHER" id="PTHR42885">
    <property type="entry name" value="HISTIDINOL-PHOSPHATE AMINOTRANSFERASE-RELATED"/>
    <property type="match status" value="1"/>
</dbReference>
<keyword evidence="10" id="KW-0175">Coiled coil</keyword>
<dbReference type="EC" id="4.1.1.81" evidence="4"/>
<dbReference type="Gene3D" id="3.90.1150.10">
    <property type="entry name" value="Aspartate Aminotransferase, domain 1"/>
    <property type="match status" value="1"/>
</dbReference>
<dbReference type="HOGENOM" id="CLU_017584_3_4_6"/>
<keyword evidence="6" id="KW-0663">Pyridoxal phosphate</keyword>
<gene>
    <name evidence="12" type="primary">cobC</name>
    <name evidence="12" type="ordered locus">PA14_47720</name>
</gene>
<reference evidence="12 13" key="1">
    <citation type="journal article" date="2006" name="Genome Biol.">
        <title>Genomic analysis reveals that Pseudomonas aeruginosa virulence is combinatorial.</title>
        <authorList>
            <person name="Lee D.G."/>
            <person name="Urbach J.M."/>
            <person name="Wu G."/>
            <person name="Liberati N.T."/>
            <person name="Feinbaum R.L."/>
            <person name="Miyata S."/>
            <person name="Diggins L.T."/>
            <person name="He J."/>
            <person name="Saucier M."/>
            <person name="Deziel E."/>
            <person name="Friedman L."/>
            <person name="Li L."/>
            <person name="Grills G."/>
            <person name="Montgomery K."/>
            <person name="Kucherlapati R."/>
            <person name="Rahme L.G."/>
            <person name="Ausubel F.M."/>
        </authorList>
    </citation>
    <scope>NUCLEOTIDE SEQUENCE [LARGE SCALE GENOMIC DNA]</scope>
    <source>
        <strain evidence="12 13">UCBPP-PA14</strain>
    </source>
</reference>
<feature type="domain" description="Aminotransferase class I/classII large" evidence="11">
    <location>
        <begin position="52"/>
        <end position="308"/>
    </location>
</feature>
<dbReference type="InterPro" id="IPR015422">
    <property type="entry name" value="PyrdxlP-dep_Trfase_small"/>
</dbReference>
<dbReference type="InterPro" id="IPR004838">
    <property type="entry name" value="NHTrfase_class1_PyrdxlP-BS"/>
</dbReference>
<accession>A0A0H2Z8I3</accession>
<dbReference type="PANTHER" id="PTHR42885:SF1">
    <property type="entry name" value="THREONINE-PHOSPHATE DECARBOXYLASE"/>
    <property type="match status" value="1"/>
</dbReference>
<keyword evidence="5" id="KW-0169">Cobalamin biosynthesis</keyword>
<comment type="catalytic activity">
    <reaction evidence="9">
        <text>O-phospho-L-threonine + H(+) = (R)-1-aminopropan-2-yl phosphate + CO2</text>
        <dbReference type="Rhea" id="RHEA:11492"/>
        <dbReference type="ChEBI" id="CHEBI:15378"/>
        <dbReference type="ChEBI" id="CHEBI:16526"/>
        <dbReference type="ChEBI" id="CHEBI:58563"/>
        <dbReference type="ChEBI" id="CHEBI:58675"/>
        <dbReference type="EC" id="4.1.1.81"/>
    </reaction>
</comment>
<evidence type="ECO:0000256" key="8">
    <source>
        <dbReference type="ARBA" id="ARBA00029996"/>
    </source>
</evidence>
<evidence type="ECO:0000256" key="2">
    <source>
        <dbReference type="ARBA" id="ARBA00003444"/>
    </source>
</evidence>
<dbReference type="SUPFAM" id="SSF53383">
    <property type="entry name" value="PLP-dependent transferases"/>
    <property type="match status" value="1"/>
</dbReference>
<dbReference type="Proteomes" id="UP000000653">
    <property type="component" value="Chromosome"/>
</dbReference>
<dbReference type="Gene3D" id="3.40.640.10">
    <property type="entry name" value="Type I PLP-dependent aspartate aminotransferase-like (Major domain)"/>
    <property type="match status" value="1"/>
</dbReference>
<dbReference type="GO" id="GO:0009236">
    <property type="term" value="P:cobalamin biosynthetic process"/>
    <property type="evidence" value="ECO:0007669"/>
    <property type="project" value="UniProtKB-UniPathway"/>
</dbReference>
<sequence>MLEHGGRLREAARRYDIPLADWLDLSTGIAPWPFPLPAIPEQAWTRLPESDDGLEAAACLYYGAERVLPLAGSQAAIQALPRLRRGGRVGVLSPCYAEHAHAWRQAGHLVREIGEAEVEPYLDSLDVLLVVNPNNPTGRVFEPAELLAWHARLQRRGGWLLVDEAFMDCTPQSSLAACSNRPGLIVLRSFGKFFGLAGARLGFALGERPLLQALAEQLGPWTVNGPVRHVAQSALRDRQQQRQQRERLLAASQRLEELLRRHGWPPAGGSALFQRLVDPRCAALHDYLARRGILTRQFEQPASLRLGLPADEAAWARLDAALLGFKEPAHE</sequence>
<dbReference type="AlphaFoldDB" id="A0A0H2Z8I3"/>
<dbReference type="GO" id="GO:0030170">
    <property type="term" value="F:pyridoxal phosphate binding"/>
    <property type="evidence" value="ECO:0007669"/>
    <property type="project" value="InterPro"/>
</dbReference>
<evidence type="ECO:0000256" key="9">
    <source>
        <dbReference type="ARBA" id="ARBA00048531"/>
    </source>
</evidence>
<evidence type="ECO:0000256" key="1">
    <source>
        <dbReference type="ARBA" id="ARBA00001933"/>
    </source>
</evidence>
<name>A0A0H2Z8I3_PSEAB</name>
<comment type="pathway">
    <text evidence="3">Cofactor biosynthesis; adenosylcobalamin biosynthesis.</text>
</comment>
<comment type="function">
    <text evidence="2">Decarboxylates L-threonine-O-3-phosphate to yield (R)-1-amino-2-propanol O-2-phosphate, the precursor for the linkage between the nucleotide loop and the corrin ring in cobalamin.</text>
</comment>
<evidence type="ECO:0000256" key="10">
    <source>
        <dbReference type="SAM" id="Coils"/>
    </source>
</evidence>
<dbReference type="CDD" id="cd00609">
    <property type="entry name" value="AAT_like"/>
    <property type="match status" value="1"/>
</dbReference>
<dbReference type="RefSeq" id="WP_003133501.1">
    <property type="nucleotide sequence ID" value="NC_008463.1"/>
</dbReference>
<evidence type="ECO:0000256" key="7">
    <source>
        <dbReference type="ARBA" id="ARBA00023239"/>
    </source>
</evidence>
<evidence type="ECO:0000256" key="4">
    <source>
        <dbReference type="ARBA" id="ARBA00012285"/>
    </source>
</evidence>
<keyword evidence="7" id="KW-0456">Lyase</keyword>
<comment type="cofactor">
    <cofactor evidence="1">
        <name>pyridoxal 5'-phosphate</name>
        <dbReference type="ChEBI" id="CHEBI:597326"/>
    </cofactor>
</comment>
<dbReference type="InterPro" id="IPR015421">
    <property type="entry name" value="PyrdxlP-dep_Trfase_major"/>
</dbReference>